<name>A0ABW8CRI5_STRBI</name>
<gene>
    <name evidence="2" type="ORF">ACIGW0_12420</name>
</gene>
<comment type="caution">
    <text evidence="2">The sequence shown here is derived from an EMBL/GenBank/DDBJ whole genome shotgun (WGS) entry which is preliminary data.</text>
</comment>
<protein>
    <submittedName>
        <fullName evidence="2">Uncharacterized protein</fullName>
    </submittedName>
</protein>
<feature type="compositionally biased region" description="Low complexity" evidence="1">
    <location>
        <begin position="12"/>
        <end position="23"/>
    </location>
</feature>
<evidence type="ECO:0000256" key="1">
    <source>
        <dbReference type="SAM" id="MobiDB-lite"/>
    </source>
</evidence>
<reference evidence="2 3" key="1">
    <citation type="submission" date="2024-10" db="EMBL/GenBank/DDBJ databases">
        <title>The Natural Products Discovery Center: Release of the First 8490 Sequenced Strains for Exploring Actinobacteria Biosynthetic Diversity.</title>
        <authorList>
            <person name="Kalkreuter E."/>
            <person name="Kautsar S.A."/>
            <person name="Yang D."/>
            <person name="Bader C.D."/>
            <person name="Teijaro C.N."/>
            <person name="Fluegel L."/>
            <person name="Davis C.M."/>
            <person name="Simpson J.R."/>
            <person name="Lauterbach L."/>
            <person name="Steele A.D."/>
            <person name="Gui C."/>
            <person name="Meng S."/>
            <person name="Li G."/>
            <person name="Viehrig K."/>
            <person name="Ye F."/>
            <person name="Su P."/>
            <person name="Kiefer A.F."/>
            <person name="Nichols A."/>
            <person name="Cepeda A.J."/>
            <person name="Yan W."/>
            <person name="Fan B."/>
            <person name="Jiang Y."/>
            <person name="Adhikari A."/>
            <person name="Zheng C.-J."/>
            <person name="Schuster L."/>
            <person name="Cowan T.M."/>
            <person name="Smanski M.J."/>
            <person name="Chevrette M.G."/>
            <person name="De Carvalho L.P.S."/>
            <person name="Shen B."/>
        </authorList>
    </citation>
    <scope>NUCLEOTIDE SEQUENCE [LARGE SCALE GENOMIC DNA]</scope>
    <source>
        <strain evidence="2 3">NPDC053346</strain>
    </source>
</reference>
<feature type="region of interest" description="Disordered" evidence="1">
    <location>
        <begin position="1"/>
        <end position="53"/>
    </location>
</feature>
<proteinExistence type="predicted"/>
<evidence type="ECO:0000313" key="3">
    <source>
        <dbReference type="Proteomes" id="UP001614391"/>
    </source>
</evidence>
<keyword evidence="3" id="KW-1185">Reference proteome</keyword>
<organism evidence="2 3">
    <name type="scientific">Streptomyces bikiniensis</name>
    <dbReference type="NCBI Taxonomy" id="1896"/>
    <lineage>
        <taxon>Bacteria</taxon>
        <taxon>Bacillati</taxon>
        <taxon>Actinomycetota</taxon>
        <taxon>Actinomycetes</taxon>
        <taxon>Kitasatosporales</taxon>
        <taxon>Streptomycetaceae</taxon>
        <taxon>Streptomyces</taxon>
    </lineage>
</organism>
<dbReference type="Proteomes" id="UP001614391">
    <property type="component" value="Unassembled WGS sequence"/>
</dbReference>
<dbReference type="RefSeq" id="WP_399613937.1">
    <property type="nucleotide sequence ID" value="NZ_JBITYT010000005.1"/>
</dbReference>
<evidence type="ECO:0000313" key="2">
    <source>
        <dbReference type="EMBL" id="MFI9120182.1"/>
    </source>
</evidence>
<sequence length="53" mass="5561">MVPLTDGENTDGDTAAGIAAALQEAEEIRRRTHTRHPEDRGRGRPGNAPAPGA</sequence>
<accession>A0ABW8CRI5</accession>
<dbReference type="EMBL" id="JBITYT010000005">
    <property type="protein sequence ID" value="MFI9120182.1"/>
    <property type="molecule type" value="Genomic_DNA"/>
</dbReference>